<dbReference type="EMBL" id="DP000011">
    <property type="protein sequence ID" value="ABA98074.1"/>
    <property type="molecule type" value="Genomic_DNA"/>
</dbReference>
<feature type="compositionally biased region" description="Gly residues" evidence="1">
    <location>
        <begin position="7"/>
        <end position="20"/>
    </location>
</feature>
<reference evidence="2" key="2">
    <citation type="submission" date="2005-04" db="EMBL/GenBank/DDBJ databases">
        <authorList>
            <person name="Buell C.R."/>
            <person name="Wing R.A."/>
            <person name="McCombie W.A."/>
            <person name="Ouyang S."/>
        </authorList>
    </citation>
    <scope>NUCLEOTIDE SEQUENCE</scope>
</reference>
<reference evidence="2" key="3">
    <citation type="submission" date="2006-01" db="EMBL/GenBank/DDBJ databases">
        <authorList>
            <person name="Buell R."/>
        </authorList>
    </citation>
    <scope>NUCLEOTIDE SEQUENCE</scope>
</reference>
<proteinExistence type="predicted"/>
<dbReference type="AlphaFoldDB" id="Q2QRT9"/>
<evidence type="ECO:0000256" key="1">
    <source>
        <dbReference type="SAM" id="MobiDB-lite"/>
    </source>
</evidence>
<feature type="region of interest" description="Disordered" evidence="1">
    <location>
        <begin position="1"/>
        <end position="58"/>
    </location>
</feature>
<organism evidence="2">
    <name type="scientific">Oryza sativa subsp. japonica</name>
    <name type="common">Rice</name>
    <dbReference type="NCBI Taxonomy" id="39947"/>
    <lineage>
        <taxon>Eukaryota</taxon>
        <taxon>Viridiplantae</taxon>
        <taxon>Streptophyta</taxon>
        <taxon>Embryophyta</taxon>
        <taxon>Tracheophyta</taxon>
        <taxon>Spermatophyta</taxon>
        <taxon>Magnoliopsida</taxon>
        <taxon>Liliopsida</taxon>
        <taxon>Poales</taxon>
        <taxon>Poaceae</taxon>
        <taxon>BOP clade</taxon>
        <taxon>Oryzoideae</taxon>
        <taxon>Oryzeae</taxon>
        <taxon>Oryzinae</taxon>
        <taxon>Oryza</taxon>
        <taxon>Oryza sativa</taxon>
    </lineage>
</organism>
<feature type="region of interest" description="Disordered" evidence="1">
    <location>
        <begin position="370"/>
        <end position="421"/>
    </location>
</feature>
<gene>
    <name evidence="2" type="ordered locus">LOC_Os12g26430</name>
</gene>
<evidence type="ECO:0000313" key="2">
    <source>
        <dbReference type="EMBL" id="ABA98074.1"/>
    </source>
</evidence>
<sequence length="489" mass="52435">MTMPKNVGGGAGGEGGGGRWGRTKDITKSKRVVRMTKVSLPNGSNRNGRTVTNHNMRGRGRGGWVGEGAVAPLPPPCFPPPFPPRRQRLWEFPPPLPPPPPPPWFPAPKPEGGEHEGPVLDRFAEVAELICHGLQFAAEIGDVEIALLEVVEVRRERDGAVLAIAEELMFQGNPNEPGGGVDGENFLEEVGGDGAVKPGEDDAVHLLPIGTMGEMFVGEDMFRQGILAEGDEEEATPLRVVCGGDIQCDRNKSLHVEDADGLGVKGGAGVGVEHRRRRGGVRWAAAMNAMREPWQDRRLGPGVVGWRRAGWRQAGCHEERGEVDGCRGLAGRWSRGADRKHGRRGRRWSVDVDGRGRCWERREKGGERLARRGGRLGRSAVGDDGGSVGGDREAIGGLERRADGVGSGVGGGVENSGGGGVGVGSRVVGGCHGERRAQQACYGRKRAEEVDRESDTIKGNGTQRDGVLITEIYICRPHPFLTQATDLWK</sequence>
<feature type="compositionally biased region" description="Gly residues" evidence="1">
    <location>
        <begin position="405"/>
        <end position="421"/>
    </location>
</feature>
<protein>
    <submittedName>
        <fullName evidence="2">Uncharacterized protein</fullName>
    </submittedName>
</protein>
<accession>Q2QRT9</accession>
<feature type="compositionally biased region" description="Basic and acidic residues" evidence="1">
    <location>
        <begin position="390"/>
        <end position="403"/>
    </location>
</feature>
<feature type="compositionally biased region" description="Polar residues" evidence="1">
    <location>
        <begin position="39"/>
        <end position="55"/>
    </location>
</feature>
<name>Q2QRT9_ORYSJ</name>
<reference evidence="2" key="1">
    <citation type="journal article" date="2005" name="BMC Biol.">
        <title>The sequence of rice chromosomes 11 and 12, rich in disease resistance genes and recent gene duplications.</title>
        <authorList>
            <consortium name="The rice chromosomes 11 and 12 sequencing consortia"/>
        </authorList>
    </citation>
    <scope>NUCLEOTIDE SEQUENCE [LARGE SCALE GENOMIC DNA]</scope>
</reference>